<dbReference type="Pfam" id="PF06170">
    <property type="entry name" value="DUF983"/>
    <property type="match status" value="1"/>
</dbReference>
<organism evidence="2 3">
    <name type="scientific">Sphingopyxis macrogoltabida</name>
    <name type="common">Sphingomonas macrogoltabidus</name>
    <dbReference type="NCBI Taxonomy" id="33050"/>
    <lineage>
        <taxon>Bacteria</taxon>
        <taxon>Pseudomonadati</taxon>
        <taxon>Pseudomonadota</taxon>
        <taxon>Alphaproteobacteria</taxon>
        <taxon>Sphingomonadales</taxon>
        <taxon>Sphingomonadaceae</taxon>
        <taxon>Sphingopyxis</taxon>
    </lineage>
</organism>
<evidence type="ECO:0008006" key="4">
    <source>
        <dbReference type="Google" id="ProtNLM"/>
    </source>
</evidence>
<feature type="transmembrane region" description="Helical" evidence="1">
    <location>
        <begin position="71"/>
        <end position="90"/>
    </location>
</feature>
<keyword evidence="1" id="KW-0472">Membrane</keyword>
<sequence length="123" mass="13792">MLRGARGRCPRCNEAKLFHRFLKPFPFCSACAQDWTHQQADDFPAYIAILLTGHIMAPIIIALVQDTKLSLIALAAIIVTAMLVLMIGFLQPAKGAIIALQWWFGMHGFTRERRAPENTGRDK</sequence>
<feature type="transmembrane region" description="Helical" evidence="1">
    <location>
        <begin position="43"/>
        <end position="64"/>
    </location>
</feature>
<evidence type="ECO:0000313" key="3">
    <source>
        <dbReference type="Proteomes" id="UP000076088"/>
    </source>
</evidence>
<dbReference type="AlphaFoldDB" id="A0AAC9AXC6"/>
<evidence type="ECO:0000313" key="2">
    <source>
        <dbReference type="EMBL" id="AMU91533.1"/>
    </source>
</evidence>
<protein>
    <recommendedName>
        <fullName evidence="4">DUF983 domain-containing protein</fullName>
    </recommendedName>
</protein>
<dbReference type="Proteomes" id="UP000076088">
    <property type="component" value="Chromosome"/>
</dbReference>
<proteinExistence type="predicted"/>
<keyword evidence="3" id="KW-1185">Reference proteome</keyword>
<reference evidence="3" key="1">
    <citation type="submission" date="2015-11" db="EMBL/GenBank/DDBJ databases">
        <title>Complete genome sequence of a polyethylene-glycol degrader Sphingopyxis macrogoltabida 203N (NBRC 111659).</title>
        <authorList>
            <person name="Yoshiyuki O."/>
            <person name="Shouta N."/>
            <person name="Nagata Y."/>
            <person name="Numata M."/>
            <person name="Tsuchikane K."/>
            <person name="Hosoyama A."/>
            <person name="Yamazoe A."/>
            <person name="Tsuda M."/>
            <person name="Fujita N."/>
            <person name="Kawai F."/>
        </authorList>
    </citation>
    <scope>NUCLEOTIDE SEQUENCE [LARGE SCALE GENOMIC DNA]</scope>
    <source>
        <strain evidence="3">203N</strain>
    </source>
</reference>
<keyword evidence="1" id="KW-1133">Transmembrane helix</keyword>
<gene>
    <name evidence="2" type="ORF">ATM17_21175</name>
</gene>
<dbReference type="EMBL" id="CP013344">
    <property type="protein sequence ID" value="AMU91533.1"/>
    <property type="molecule type" value="Genomic_DNA"/>
</dbReference>
<reference evidence="2 3" key="2">
    <citation type="journal article" date="2016" name="Genome Announc.">
        <title>Complete Genome Sequence of Sphingopyxis macrogoltabida Strain 203N (NBRC 111659), a Polyethylene Glycol Degrader.</title>
        <authorList>
            <person name="Ohtsubo Y."/>
            <person name="Nonoyama S."/>
            <person name="Nagata Y."/>
            <person name="Numata M."/>
            <person name="Tsuchikane K."/>
            <person name="Hosoyama A."/>
            <person name="Yamazoe A."/>
            <person name="Tsuda M."/>
            <person name="Fujita N."/>
            <person name="Kawai F."/>
        </authorList>
    </citation>
    <scope>NUCLEOTIDE SEQUENCE [LARGE SCALE GENOMIC DNA]</scope>
    <source>
        <strain evidence="2 3">203N</strain>
    </source>
</reference>
<name>A0AAC9AXC6_SPHMC</name>
<accession>A0AAC9AXC6</accession>
<dbReference type="InterPro" id="IPR009325">
    <property type="entry name" value="DUF983"/>
</dbReference>
<evidence type="ECO:0000256" key="1">
    <source>
        <dbReference type="SAM" id="Phobius"/>
    </source>
</evidence>
<keyword evidence="1" id="KW-0812">Transmembrane</keyword>